<evidence type="ECO:0000259" key="3">
    <source>
        <dbReference type="Pfam" id="PF00534"/>
    </source>
</evidence>
<feature type="domain" description="Glycosyl transferase family 1" evidence="3">
    <location>
        <begin position="187"/>
        <end position="319"/>
    </location>
</feature>
<reference evidence="4 5" key="2">
    <citation type="journal article" date="2013" name="PLoS ONE">
        <title>INDIGO - INtegrated Data Warehouse of MIcrobial GenOmes with Examples from the Red Sea Extremophiles.</title>
        <authorList>
            <person name="Alam I."/>
            <person name="Antunes A."/>
            <person name="Kamau A.A."/>
            <person name="Ba Alawi W."/>
            <person name="Kalkatawi M."/>
            <person name="Stingl U."/>
            <person name="Bajic V.B."/>
        </authorList>
    </citation>
    <scope>NUCLEOTIDE SEQUENCE [LARGE SCALE GENOMIC DNA]</scope>
    <source>
        <strain evidence="4 5">E1L3A</strain>
    </source>
</reference>
<dbReference type="InterPro" id="IPR001296">
    <property type="entry name" value="Glyco_trans_1"/>
</dbReference>
<proteinExistence type="predicted"/>
<dbReference type="SUPFAM" id="SSF53756">
    <property type="entry name" value="UDP-Glycosyltransferase/glycogen phosphorylase"/>
    <property type="match status" value="1"/>
</dbReference>
<protein>
    <submittedName>
        <fullName evidence="4">Glycoprotein 3-alpha-L-fucosyltransferase</fullName>
        <ecNumber evidence="4">2.4.1.214</ecNumber>
    </submittedName>
</protein>
<name>U2EH57_9GAMM</name>
<sequence length="413" mass="45455">MGRDKGRQGLRLTHYVSLSGFGGVEQQFVTFAARAARRHAALQSVVVCSTKIHAHHRELLPNFEDWRYEKKLFGFKLGQHPAVLRRARYRWLGRRFKPDVALLWNRLDQQARVIDALGARRCLYWEHGSAWLAGNDGTRADVLARLPAVLCNSHAAKRMLELRWGYEGVVRVCPNGMRNRHTVKDFKQLPRDRALHIGVASRLVPVKATCLALHALAALHRRGIKARMSIAGDGPLRSGLEQLARSLNIAGHVRFLGVVKDMALFFSEIDLLLHPALREPFGVVAAEAGAMGCPVVCTAVDGLPEVVAHEQTGLCIAPTADMVRYRELGGTSDGLPAAVYIPGRDAIEAPKVCEPEDLADAVATISADAERFSAMSDAAMVRVAECFDFDTHVDDVMAAVNEYHATGTLEPRV</sequence>
<keyword evidence="5" id="KW-1185">Reference proteome</keyword>
<dbReference type="Gene3D" id="3.40.50.2000">
    <property type="entry name" value="Glycogen Phosphorylase B"/>
    <property type="match status" value="2"/>
</dbReference>
<dbReference type="PANTHER" id="PTHR12526:SF510">
    <property type="entry name" value="D-INOSITOL 3-PHOSPHATE GLYCOSYLTRANSFERASE"/>
    <property type="match status" value="1"/>
</dbReference>
<gene>
    <name evidence="4" type="ORF">SSPSH_003758</name>
</gene>
<dbReference type="Proteomes" id="UP000006242">
    <property type="component" value="Unassembled WGS sequence"/>
</dbReference>
<keyword evidence="2 4" id="KW-0808">Transferase</keyword>
<dbReference type="eggNOG" id="COG0438">
    <property type="taxonomic scope" value="Bacteria"/>
</dbReference>
<reference evidence="4 5" key="1">
    <citation type="journal article" date="2011" name="J. Bacteriol.">
        <title>Genome sequence of Salinisphaera shabanensis, a gammaproteobacterium from the harsh, variable environment of the brine-seawater interface of the Shaban Deep in the Red Sea.</title>
        <authorList>
            <person name="Antunes A."/>
            <person name="Alam I."/>
            <person name="Bajic V.B."/>
            <person name="Stingl U."/>
        </authorList>
    </citation>
    <scope>NUCLEOTIDE SEQUENCE [LARGE SCALE GENOMIC DNA]</scope>
    <source>
        <strain evidence="4 5">E1L3A</strain>
    </source>
</reference>
<organism evidence="4 5">
    <name type="scientific">Salinisphaera shabanensis E1L3A</name>
    <dbReference type="NCBI Taxonomy" id="1033802"/>
    <lineage>
        <taxon>Bacteria</taxon>
        <taxon>Pseudomonadati</taxon>
        <taxon>Pseudomonadota</taxon>
        <taxon>Gammaproteobacteria</taxon>
        <taxon>Salinisphaerales</taxon>
        <taxon>Salinisphaeraceae</taxon>
        <taxon>Salinisphaera</taxon>
    </lineage>
</organism>
<dbReference type="OrthoDB" id="9795746at2"/>
<dbReference type="RefSeq" id="WP_006913002.1">
    <property type="nucleotide sequence ID" value="NZ_AFNV02000040.1"/>
</dbReference>
<keyword evidence="1 4" id="KW-0328">Glycosyltransferase</keyword>
<evidence type="ECO:0000256" key="2">
    <source>
        <dbReference type="ARBA" id="ARBA00022679"/>
    </source>
</evidence>
<dbReference type="CDD" id="cd03801">
    <property type="entry name" value="GT4_PimA-like"/>
    <property type="match status" value="1"/>
</dbReference>
<dbReference type="STRING" id="1033802.SSPSH_003758"/>
<dbReference type="AlphaFoldDB" id="U2EH57"/>
<comment type="caution">
    <text evidence="4">The sequence shown here is derived from an EMBL/GenBank/DDBJ whole genome shotgun (WGS) entry which is preliminary data.</text>
</comment>
<dbReference type="GO" id="GO:0018392">
    <property type="term" value="F:glycoprotein 3-alpha-L-fucosyltransferase activity"/>
    <property type="evidence" value="ECO:0007669"/>
    <property type="project" value="UniProtKB-EC"/>
</dbReference>
<accession>U2EH57</accession>
<evidence type="ECO:0000313" key="4">
    <source>
        <dbReference type="EMBL" id="ERJ17435.1"/>
    </source>
</evidence>
<evidence type="ECO:0000256" key="1">
    <source>
        <dbReference type="ARBA" id="ARBA00022676"/>
    </source>
</evidence>
<dbReference type="GO" id="GO:1901135">
    <property type="term" value="P:carbohydrate derivative metabolic process"/>
    <property type="evidence" value="ECO:0007669"/>
    <property type="project" value="UniProtKB-ARBA"/>
</dbReference>
<dbReference type="EMBL" id="AFNV02000040">
    <property type="protein sequence ID" value="ERJ17435.1"/>
    <property type="molecule type" value="Genomic_DNA"/>
</dbReference>
<dbReference type="PANTHER" id="PTHR12526">
    <property type="entry name" value="GLYCOSYLTRANSFERASE"/>
    <property type="match status" value="1"/>
</dbReference>
<evidence type="ECO:0000313" key="5">
    <source>
        <dbReference type="Proteomes" id="UP000006242"/>
    </source>
</evidence>
<dbReference type="EC" id="2.4.1.214" evidence="4"/>
<dbReference type="Pfam" id="PF00534">
    <property type="entry name" value="Glycos_transf_1"/>
    <property type="match status" value="1"/>
</dbReference>